<comment type="caution">
    <text evidence="1">The sequence shown here is derived from an EMBL/GenBank/DDBJ whole genome shotgun (WGS) entry which is preliminary data.</text>
</comment>
<dbReference type="Proteomes" id="UP000229916">
    <property type="component" value="Unassembled WGS sequence"/>
</dbReference>
<organism evidence="1 2">
    <name type="scientific">candidate division WWE3 bacterium CG06_land_8_20_14_3_00_42_16</name>
    <dbReference type="NCBI Taxonomy" id="1975083"/>
    <lineage>
        <taxon>Bacteria</taxon>
        <taxon>Katanobacteria</taxon>
    </lineage>
</organism>
<dbReference type="AlphaFoldDB" id="A0A2M7ANF0"/>
<evidence type="ECO:0000313" key="2">
    <source>
        <dbReference type="Proteomes" id="UP000229916"/>
    </source>
</evidence>
<evidence type="ECO:0000313" key="1">
    <source>
        <dbReference type="EMBL" id="PIU68906.1"/>
    </source>
</evidence>
<gene>
    <name evidence="1" type="ORF">COS81_02240</name>
</gene>
<proteinExistence type="predicted"/>
<accession>A0A2M7ANF0</accession>
<protein>
    <submittedName>
        <fullName evidence="1">Uncharacterized protein</fullName>
    </submittedName>
</protein>
<dbReference type="EMBL" id="PEWD01000045">
    <property type="protein sequence ID" value="PIU68906.1"/>
    <property type="molecule type" value="Genomic_DNA"/>
</dbReference>
<reference evidence="2" key="1">
    <citation type="submission" date="2017-09" db="EMBL/GenBank/DDBJ databases">
        <title>Depth-based differentiation of microbial function through sediment-hosted aquifers and enrichment of novel symbionts in the deep terrestrial subsurface.</title>
        <authorList>
            <person name="Probst A.J."/>
            <person name="Ladd B."/>
            <person name="Jarett J.K."/>
            <person name="Geller-Mcgrath D.E."/>
            <person name="Sieber C.M.K."/>
            <person name="Emerson J.B."/>
            <person name="Anantharaman K."/>
            <person name="Thomas B.C."/>
            <person name="Malmstrom R."/>
            <person name="Stieglmeier M."/>
            <person name="Klingl A."/>
            <person name="Woyke T."/>
            <person name="Ryan C.M."/>
            <person name="Banfield J.F."/>
        </authorList>
    </citation>
    <scope>NUCLEOTIDE SEQUENCE [LARGE SCALE GENOMIC DNA]</scope>
</reference>
<sequence length="64" mass="7924">MHHWSVDIKHLSCYPRQYTRWKLEQRINFGLGKKKLSQKELKKFLPELDLDPKKKHYLEFLLRS</sequence>
<name>A0A2M7ANF0_UNCKA</name>